<gene>
    <name evidence="3" type="ORF">EYZ11_005912</name>
</gene>
<keyword evidence="1" id="KW-0175">Coiled coil</keyword>
<name>A0A4V3UPC5_9EURO</name>
<feature type="coiled-coil region" evidence="1">
    <location>
        <begin position="111"/>
        <end position="160"/>
    </location>
</feature>
<keyword evidence="4" id="KW-1185">Reference proteome</keyword>
<dbReference type="AlphaFoldDB" id="A0A4V3UPC5"/>
<sequence length="206" mass="23492">MSTCYNLQPRSGRHRKRDTAPTDISGTALAQREANLLRTMIHRCENIIALQKRLLNTKTEELRTVRHQMEDGRALVKQPSARPILTEKTQLCESVVIIQLRIELPKKDTQFSVARGQLRRLEDNLANEREQAEANSLSEIQSLRAEIQTRNAQLVAIEDRLAAGEAQELLSRGRHKQIDIECQQLVNHNNELDAQTPRERVTSGFA</sequence>
<accession>A0A4V3UPC5</accession>
<comment type="caution">
    <text evidence="3">The sequence shown here is derived from an EMBL/GenBank/DDBJ whole genome shotgun (WGS) entry which is preliminary data.</text>
</comment>
<proteinExistence type="predicted"/>
<feature type="region of interest" description="Disordered" evidence="2">
    <location>
        <begin position="1"/>
        <end position="25"/>
    </location>
</feature>
<evidence type="ECO:0000313" key="3">
    <source>
        <dbReference type="EMBL" id="THC94624.1"/>
    </source>
</evidence>
<dbReference type="STRING" id="1220188.A0A4V3UPC5"/>
<evidence type="ECO:0000313" key="4">
    <source>
        <dbReference type="Proteomes" id="UP000308092"/>
    </source>
</evidence>
<evidence type="ECO:0000256" key="2">
    <source>
        <dbReference type="SAM" id="MobiDB-lite"/>
    </source>
</evidence>
<evidence type="ECO:0000256" key="1">
    <source>
        <dbReference type="SAM" id="Coils"/>
    </source>
</evidence>
<organism evidence="3 4">
    <name type="scientific">Aspergillus tanneri</name>
    <dbReference type="NCBI Taxonomy" id="1220188"/>
    <lineage>
        <taxon>Eukaryota</taxon>
        <taxon>Fungi</taxon>
        <taxon>Dikarya</taxon>
        <taxon>Ascomycota</taxon>
        <taxon>Pezizomycotina</taxon>
        <taxon>Eurotiomycetes</taxon>
        <taxon>Eurotiomycetidae</taxon>
        <taxon>Eurotiales</taxon>
        <taxon>Aspergillaceae</taxon>
        <taxon>Aspergillus</taxon>
        <taxon>Aspergillus subgen. Circumdati</taxon>
    </lineage>
</organism>
<protein>
    <submittedName>
        <fullName evidence="3">Uncharacterized protein</fullName>
    </submittedName>
</protein>
<reference evidence="3 4" key="1">
    <citation type="submission" date="2019-03" db="EMBL/GenBank/DDBJ databases">
        <title>The genome sequence of a newly discovered highly antifungal drug resistant Aspergillus species, Aspergillus tanneri NIH 1004.</title>
        <authorList>
            <person name="Mounaud S."/>
            <person name="Singh I."/>
            <person name="Joardar V."/>
            <person name="Pakala S."/>
            <person name="Pakala S."/>
            <person name="Venepally P."/>
            <person name="Hoover J."/>
            <person name="Nierman W."/>
            <person name="Chung J."/>
            <person name="Losada L."/>
        </authorList>
    </citation>
    <scope>NUCLEOTIDE SEQUENCE [LARGE SCALE GENOMIC DNA]</scope>
    <source>
        <strain evidence="3 4">NIH1004</strain>
    </source>
</reference>
<dbReference type="VEuPathDB" id="FungiDB:EYZ11_005912"/>
<dbReference type="EMBL" id="SOSA01000198">
    <property type="protein sequence ID" value="THC94624.1"/>
    <property type="molecule type" value="Genomic_DNA"/>
</dbReference>
<dbReference type="Proteomes" id="UP000308092">
    <property type="component" value="Unassembled WGS sequence"/>
</dbReference>